<dbReference type="SUPFAM" id="SSF53067">
    <property type="entry name" value="Actin-like ATPase domain"/>
    <property type="match status" value="2"/>
</dbReference>
<dbReference type="InterPro" id="IPR052519">
    <property type="entry name" value="Euk-type_GlcNAc_Kinase"/>
</dbReference>
<comment type="caution">
    <text evidence="2">The sequence shown here is derived from an EMBL/GenBank/DDBJ whole genome shotgun (WGS) entry which is preliminary data.</text>
</comment>
<name>A0A537JPD5_9BACT</name>
<dbReference type="PANTHER" id="PTHR43190:SF3">
    <property type="entry name" value="N-ACETYL-D-GLUCOSAMINE KINASE"/>
    <property type="match status" value="1"/>
</dbReference>
<dbReference type="Proteomes" id="UP000318093">
    <property type="component" value="Unassembled WGS sequence"/>
</dbReference>
<dbReference type="Gene3D" id="3.30.420.40">
    <property type="match status" value="2"/>
</dbReference>
<sequence length="329" mass="33040">MEYFLGVDGGATSTALAMCDREGRVLGIGRGGPSNHILAPGGEERARSAVLNALNGALAAAGLDRPAFEAAHFGMTGISRDSEPARAFAAVVGPLLTARIMRIESDASVALAGALACRPGVVVIAGTGSVSLGRDPQGQEARAGGWGYLFGDEGSGFALGLGGVRAALHAHDGTGPSTVLETEIPRQFGRSLGEIPLLFYEGRVQRPEIAALASAVTAAAAAGDPVAVSLVNTGAEGLAAIAAAVVRRLTWPDGTAAVAPVGGVFRAGSVILAPLKTAIAARAPGAVLVPPRFEPAVGALLLAMQAAGVAHSPERLALLAATWELRSRT</sequence>
<evidence type="ECO:0000313" key="3">
    <source>
        <dbReference type="Proteomes" id="UP000318093"/>
    </source>
</evidence>
<evidence type="ECO:0000259" key="1">
    <source>
        <dbReference type="Pfam" id="PF01869"/>
    </source>
</evidence>
<organism evidence="2 3">
    <name type="scientific">Candidatus Segetimicrobium genomatis</name>
    <dbReference type="NCBI Taxonomy" id="2569760"/>
    <lineage>
        <taxon>Bacteria</taxon>
        <taxon>Bacillati</taxon>
        <taxon>Candidatus Sysuimicrobiota</taxon>
        <taxon>Candidatus Sysuimicrobiia</taxon>
        <taxon>Candidatus Sysuimicrobiales</taxon>
        <taxon>Candidatus Segetimicrobiaceae</taxon>
        <taxon>Candidatus Segetimicrobium</taxon>
    </lineage>
</organism>
<dbReference type="Pfam" id="PF01869">
    <property type="entry name" value="BcrAD_BadFG"/>
    <property type="match status" value="1"/>
</dbReference>
<dbReference type="CDD" id="cd24007">
    <property type="entry name" value="ASKHA_NBD_eukNAGK-like"/>
    <property type="match status" value="1"/>
</dbReference>
<protein>
    <submittedName>
        <fullName evidence="2">ATPase</fullName>
    </submittedName>
</protein>
<accession>A0A537JPD5</accession>
<gene>
    <name evidence="2" type="ORF">E6H03_00460</name>
</gene>
<dbReference type="PANTHER" id="PTHR43190">
    <property type="entry name" value="N-ACETYL-D-GLUCOSAMINE KINASE"/>
    <property type="match status" value="1"/>
</dbReference>
<dbReference type="InterPro" id="IPR002731">
    <property type="entry name" value="ATPase_BadF"/>
</dbReference>
<proteinExistence type="predicted"/>
<dbReference type="AlphaFoldDB" id="A0A537JPD5"/>
<dbReference type="InterPro" id="IPR043129">
    <property type="entry name" value="ATPase_NBD"/>
</dbReference>
<reference evidence="2 3" key="1">
    <citation type="journal article" date="2019" name="Nat. Microbiol.">
        <title>Mediterranean grassland soil C-N compound turnover is dependent on rainfall and depth, and is mediated by genomically divergent microorganisms.</title>
        <authorList>
            <person name="Diamond S."/>
            <person name="Andeer P.F."/>
            <person name="Li Z."/>
            <person name="Crits-Christoph A."/>
            <person name="Burstein D."/>
            <person name="Anantharaman K."/>
            <person name="Lane K.R."/>
            <person name="Thomas B.C."/>
            <person name="Pan C."/>
            <person name="Northen T.R."/>
            <person name="Banfield J.F."/>
        </authorList>
    </citation>
    <scope>NUCLEOTIDE SEQUENCE [LARGE SCALE GENOMIC DNA]</scope>
    <source>
        <strain evidence="2">NP_6</strain>
    </source>
</reference>
<evidence type="ECO:0000313" key="2">
    <source>
        <dbReference type="EMBL" id="TMI85393.1"/>
    </source>
</evidence>
<dbReference type="EMBL" id="VBAN01000012">
    <property type="protein sequence ID" value="TMI85393.1"/>
    <property type="molecule type" value="Genomic_DNA"/>
</dbReference>
<feature type="domain" description="ATPase BadF/BadG/BcrA/BcrD type" evidence="1">
    <location>
        <begin position="5"/>
        <end position="303"/>
    </location>
</feature>